<dbReference type="Proteomes" id="UP000073601">
    <property type="component" value="Unassembled WGS sequence"/>
</dbReference>
<evidence type="ECO:0000313" key="1">
    <source>
        <dbReference type="EMBL" id="CZF86962.1"/>
    </source>
</evidence>
<dbReference type="EMBL" id="FIZY01000100">
    <property type="protein sequence ID" value="CZF86962.1"/>
    <property type="molecule type" value="Genomic_DNA"/>
</dbReference>
<reference evidence="2" key="1">
    <citation type="submission" date="2016-02" db="EMBL/GenBank/DDBJ databases">
        <authorList>
            <person name="Rodrigo-Torres Lidia"/>
            <person name="Arahal R.David."/>
        </authorList>
    </citation>
    <scope>NUCLEOTIDE SEQUENCE [LARGE SCALE GENOMIC DNA]</scope>
    <source>
        <strain evidence="2">CECT 8713</strain>
    </source>
</reference>
<accession>A0A128FJI1</accession>
<dbReference type="AlphaFoldDB" id="A0A128FJI1"/>
<dbReference type="RefSeq" id="WP_062715245.1">
    <property type="nucleotide sequence ID" value="NZ_CAWRCI010000100.1"/>
</dbReference>
<name>A0A128FJI1_9GAMM</name>
<proteinExistence type="predicted"/>
<keyword evidence="2" id="KW-1185">Reference proteome</keyword>
<gene>
    <name evidence="1" type="ORF">GMA8713_05003</name>
</gene>
<evidence type="ECO:0000313" key="2">
    <source>
        <dbReference type="Proteomes" id="UP000073601"/>
    </source>
</evidence>
<dbReference type="OrthoDB" id="6911804at2"/>
<sequence length="180" mass="20037">MTQKITMIYRNYISDSGEVVTARQFGMVSWEESKADKANLKHHPYSKPLGVFWILDDLRPVNFNPSIFHRISIDVLDDRSGVLVIHNVDDDRADYSFLPPPNNAAIFNADGSLRFVLENPLTGCPGELNFFRAVDVKDENGEKALGICIAVARGQGLETFLVDGSTPDLKSVVRSSRPNI</sequence>
<protein>
    <submittedName>
        <fullName evidence="1">Uncharacterized protein</fullName>
    </submittedName>
</protein>
<organism evidence="1 2">
    <name type="scientific">Grimontia marina</name>
    <dbReference type="NCBI Taxonomy" id="646534"/>
    <lineage>
        <taxon>Bacteria</taxon>
        <taxon>Pseudomonadati</taxon>
        <taxon>Pseudomonadota</taxon>
        <taxon>Gammaproteobacteria</taxon>
        <taxon>Vibrionales</taxon>
        <taxon>Vibrionaceae</taxon>
        <taxon>Grimontia</taxon>
    </lineage>
</organism>